<evidence type="ECO:0000256" key="3">
    <source>
        <dbReference type="ARBA" id="ARBA00022676"/>
    </source>
</evidence>
<dbReference type="PANTHER" id="PTHR33908">
    <property type="entry name" value="MANNOSYLTRANSFERASE YKCB-RELATED"/>
    <property type="match status" value="1"/>
</dbReference>
<gene>
    <name evidence="10" type="ORF">Cpap_0315</name>
</gene>
<comment type="subcellular location">
    <subcellularLocation>
        <location evidence="1">Cell membrane</location>
        <topology evidence="1">Multi-pass membrane protein</topology>
    </subcellularLocation>
</comment>
<keyword evidence="3" id="KW-0328">Glycosyltransferase</keyword>
<proteinExistence type="predicted"/>
<feature type="domain" description="Glycosyltransferase RgtA/B/C/D-like" evidence="9">
    <location>
        <begin position="142"/>
        <end position="287"/>
    </location>
</feature>
<feature type="transmembrane region" description="Helical" evidence="8">
    <location>
        <begin position="211"/>
        <end position="229"/>
    </location>
</feature>
<protein>
    <recommendedName>
        <fullName evidence="9">Glycosyltransferase RgtA/B/C/D-like domain-containing protein</fullName>
    </recommendedName>
</protein>
<feature type="transmembrane region" description="Helical" evidence="8">
    <location>
        <begin position="21"/>
        <end position="45"/>
    </location>
</feature>
<feature type="transmembrane region" description="Helical" evidence="8">
    <location>
        <begin position="235"/>
        <end position="261"/>
    </location>
</feature>
<keyword evidence="11" id="KW-1185">Reference proteome</keyword>
<dbReference type="RefSeq" id="WP_004621404.1">
    <property type="nucleotide sequence ID" value="NZ_ACXX02000014.1"/>
</dbReference>
<evidence type="ECO:0000256" key="6">
    <source>
        <dbReference type="ARBA" id="ARBA00022989"/>
    </source>
</evidence>
<reference evidence="10" key="1">
    <citation type="submission" date="2009-07" db="EMBL/GenBank/DDBJ databases">
        <authorList>
            <consortium name="US DOE Joint Genome Institute (JGI-PGF)"/>
            <person name="Lucas S."/>
            <person name="Copeland A."/>
            <person name="Lapidus A."/>
            <person name="Glavina del Rio T."/>
            <person name="Tice H."/>
            <person name="Bruce D."/>
            <person name="Goodwin L."/>
            <person name="Pitluck S."/>
            <person name="Larimer F."/>
            <person name="Land M.L."/>
            <person name="Mouttaki H."/>
            <person name="He Z."/>
            <person name="Zhou J."/>
            <person name="Hemme C.L."/>
        </authorList>
    </citation>
    <scope>NUCLEOTIDE SEQUENCE [LARGE SCALE GENOMIC DNA]</scope>
    <source>
        <strain evidence="10">DSM 2782</strain>
    </source>
</reference>
<dbReference type="InterPro" id="IPR050297">
    <property type="entry name" value="LipidA_mod_glycosyltrf_83"/>
</dbReference>
<feature type="transmembrane region" description="Helical" evidence="8">
    <location>
        <begin position="409"/>
        <end position="426"/>
    </location>
</feature>
<feature type="transmembrane region" description="Helical" evidence="8">
    <location>
        <begin position="459"/>
        <end position="479"/>
    </location>
</feature>
<evidence type="ECO:0000259" key="9">
    <source>
        <dbReference type="Pfam" id="PF13231"/>
    </source>
</evidence>
<dbReference type="AlphaFoldDB" id="F1TGP5"/>
<feature type="transmembrane region" description="Helical" evidence="8">
    <location>
        <begin position="77"/>
        <end position="97"/>
    </location>
</feature>
<dbReference type="OrthoDB" id="2787520at2"/>
<dbReference type="PANTHER" id="PTHR33908:SF11">
    <property type="entry name" value="MEMBRANE PROTEIN"/>
    <property type="match status" value="1"/>
</dbReference>
<reference evidence="10" key="2">
    <citation type="submission" date="2011-01" db="EMBL/GenBank/DDBJ databases">
        <title>The Non-contiguous Finished genome of Clostridium papyrosolvens.</title>
        <authorList>
            <person name="Lucas S."/>
            <person name="Copeland A."/>
            <person name="Lapidus A."/>
            <person name="Cheng J.-F."/>
            <person name="Goodwin L."/>
            <person name="Pitluck S."/>
            <person name="Misra M."/>
            <person name="Chertkov O."/>
            <person name="Detter J.C."/>
            <person name="Han C."/>
            <person name="Tapia R."/>
            <person name="Land M."/>
            <person name="Hauser L."/>
            <person name="Kyrpides N."/>
            <person name="Ivanova N."/>
            <person name="Pagani I."/>
            <person name="Mouttaki H."/>
            <person name="He Z."/>
            <person name="Zhou J."/>
            <person name="Hemme C.L."/>
            <person name="Woyke T."/>
        </authorList>
    </citation>
    <scope>NUCLEOTIDE SEQUENCE [LARGE SCALE GENOMIC DNA]</scope>
    <source>
        <strain evidence="10">DSM 2782</strain>
    </source>
</reference>
<dbReference type="InterPro" id="IPR038731">
    <property type="entry name" value="RgtA/B/C-like"/>
</dbReference>
<keyword evidence="4" id="KW-0808">Transferase</keyword>
<name>F1TGP5_9FIRM</name>
<evidence type="ECO:0000256" key="4">
    <source>
        <dbReference type="ARBA" id="ARBA00022679"/>
    </source>
</evidence>
<keyword evidence="2" id="KW-1003">Cell membrane</keyword>
<evidence type="ECO:0000313" key="11">
    <source>
        <dbReference type="Proteomes" id="UP000003860"/>
    </source>
</evidence>
<dbReference type="GO" id="GO:0005886">
    <property type="term" value="C:plasma membrane"/>
    <property type="evidence" value="ECO:0007669"/>
    <property type="project" value="UniProtKB-SubCell"/>
</dbReference>
<sequence>MSIQKDKIQISEIIPQKLDMLTKLVLMIFTAYIMFLTLLNIGYVFHLKGTFKYIIIVVPVFVACIFIANKLRISKKAFLICIFILAFCTKALIAITAGTRPVSDFKTFYDCAVALQSGNKSWSKWTYFSDWAYQTGPITYYAILIKIFGTGLLPLKLCNCAFMAGTNTLIYLIARKITNEYAARSVALLYVFYPAPYFLASVLTNQHFAAFMFYATIYVLMISKFNFWVRALLGGIIAALGNAVRPLGTVIIAAAIVWCIIELIRTKKVVTIGLVLIMMVTYSTALWGISSYLIHEDISPYGLSNNFPLWKFVVGLNEKTSGQYSLEDQSNIFYIDDKHMRDTIAKATIKERINIGPKRMLKFMVKKQEVMWGSMDTLRWGFYIYKNKQLVPPEDLKIIENRLLKTEKVYYLFALLVLALGTISLIRQKKNINSVALYVILLLMGYFFVHMLIEVQVRYRYFALISVFILLAYGVQYLVDKYAVLKNKKYTFKASKLLLVQLERIKNG</sequence>
<dbReference type="Proteomes" id="UP000003860">
    <property type="component" value="Unassembled WGS sequence"/>
</dbReference>
<feature type="transmembrane region" description="Helical" evidence="8">
    <location>
        <begin position="273"/>
        <end position="294"/>
    </location>
</feature>
<evidence type="ECO:0000313" key="10">
    <source>
        <dbReference type="EMBL" id="EGD46376.1"/>
    </source>
</evidence>
<keyword evidence="5 8" id="KW-0812">Transmembrane</keyword>
<feature type="transmembrane region" description="Helical" evidence="8">
    <location>
        <begin position="186"/>
        <end position="204"/>
    </location>
</feature>
<feature type="transmembrane region" description="Helical" evidence="8">
    <location>
        <begin position="51"/>
        <end position="68"/>
    </location>
</feature>
<dbReference type="EMBL" id="ACXX02000014">
    <property type="protein sequence ID" value="EGD46376.1"/>
    <property type="molecule type" value="Genomic_DNA"/>
</dbReference>
<dbReference type="GO" id="GO:0016763">
    <property type="term" value="F:pentosyltransferase activity"/>
    <property type="evidence" value="ECO:0007669"/>
    <property type="project" value="TreeGrafter"/>
</dbReference>
<accession>F1TGP5</accession>
<keyword evidence="6 8" id="KW-1133">Transmembrane helix</keyword>
<feature type="transmembrane region" description="Helical" evidence="8">
    <location>
        <begin position="435"/>
        <end position="453"/>
    </location>
</feature>
<comment type="caution">
    <text evidence="10">The sequence shown here is derived from an EMBL/GenBank/DDBJ whole genome shotgun (WGS) entry which is preliminary data.</text>
</comment>
<evidence type="ECO:0000256" key="5">
    <source>
        <dbReference type="ARBA" id="ARBA00022692"/>
    </source>
</evidence>
<evidence type="ECO:0000256" key="1">
    <source>
        <dbReference type="ARBA" id="ARBA00004651"/>
    </source>
</evidence>
<dbReference type="GO" id="GO:0009103">
    <property type="term" value="P:lipopolysaccharide biosynthetic process"/>
    <property type="evidence" value="ECO:0007669"/>
    <property type="project" value="UniProtKB-ARBA"/>
</dbReference>
<evidence type="ECO:0000256" key="7">
    <source>
        <dbReference type="ARBA" id="ARBA00023136"/>
    </source>
</evidence>
<dbReference type="eggNOG" id="COG1807">
    <property type="taxonomic scope" value="Bacteria"/>
</dbReference>
<evidence type="ECO:0000256" key="8">
    <source>
        <dbReference type="SAM" id="Phobius"/>
    </source>
</evidence>
<evidence type="ECO:0000256" key="2">
    <source>
        <dbReference type="ARBA" id="ARBA00022475"/>
    </source>
</evidence>
<dbReference type="STRING" id="588581.Cpap_0315"/>
<organism evidence="10 11">
    <name type="scientific">Ruminiclostridium papyrosolvens DSM 2782</name>
    <dbReference type="NCBI Taxonomy" id="588581"/>
    <lineage>
        <taxon>Bacteria</taxon>
        <taxon>Bacillati</taxon>
        <taxon>Bacillota</taxon>
        <taxon>Clostridia</taxon>
        <taxon>Eubacteriales</taxon>
        <taxon>Oscillospiraceae</taxon>
        <taxon>Ruminiclostridium</taxon>
    </lineage>
</organism>
<dbReference type="Pfam" id="PF13231">
    <property type="entry name" value="PMT_2"/>
    <property type="match status" value="1"/>
</dbReference>
<keyword evidence="7 8" id="KW-0472">Membrane</keyword>